<dbReference type="InterPro" id="IPR053793">
    <property type="entry name" value="PB1-like"/>
</dbReference>
<evidence type="ECO:0000256" key="2">
    <source>
        <dbReference type="ARBA" id="ARBA00006728"/>
    </source>
</evidence>
<feature type="region of interest" description="Disordered" evidence="9">
    <location>
        <begin position="97"/>
        <end position="151"/>
    </location>
</feature>
<dbReference type="SUPFAM" id="SSF54277">
    <property type="entry name" value="CAD &amp; PB1 domains"/>
    <property type="match status" value="1"/>
</dbReference>
<protein>
    <recommendedName>
        <fullName evidence="8">Auxin-responsive protein</fullName>
    </recommendedName>
</protein>
<dbReference type="Gene3D" id="3.10.20.90">
    <property type="entry name" value="Phosphatidylinositol 3-kinase Catalytic Subunit, Chain A, domain 1"/>
    <property type="match status" value="1"/>
</dbReference>
<dbReference type="GO" id="GO:0009734">
    <property type="term" value="P:auxin-activated signaling pathway"/>
    <property type="evidence" value="ECO:0007669"/>
    <property type="project" value="UniProtKB-UniRule"/>
</dbReference>
<dbReference type="STRING" id="35608.A0A2U1ND93"/>
<evidence type="ECO:0000256" key="9">
    <source>
        <dbReference type="SAM" id="MobiDB-lite"/>
    </source>
</evidence>
<dbReference type="Proteomes" id="UP000245207">
    <property type="component" value="Unassembled WGS sequence"/>
</dbReference>
<keyword evidence="12" id="KW-1185">Reference proteome</keyword>
<keyword evidence="6 8" id="KW-0539">Nucleus</keyword>
<feature type="compositionally biased region" description="Polar residues" evidence="9">
    <location>
        <begin position="117"/>
        <end position="146"/>
    </location>
</feature>
<dbReference type="Pfam" id="PF02309">
    <property type="entry name" value="AUX_IAA"/>
    <property type="match status" value="1"/>
</dbReference>
<evidence type="ECO:0000259" key="10">
    <source>
        <dbReference type="PROSITE" id="PS51745"/>
    </source>
</evidence>
<accession>A0A2U1ND93</accession>
<evidence type="ECO:0000256" key="1">
    <source>
        <dbReference type="ARBA" id="ARBA00004123"/>
    </source>
</evidence>
<comment type="caution">
    <text evidence="11">The sequence shown here is derived from an EMBL/GenBank/DDBJ whole genome shotgun (WGS) entry which is preliminary data.</text>
</comment>
<evidence type="ECO:0000256" key="3">
    <source>
        <dbReference type="ARBA" id="ARBA00022491"/>
    </source>
</evidence>
<reference evidence="11 12" key="1">
    <citation type="journal article" date="2018" name="Mol. Plant">
        <title>The genome of Artemisia annua provides insight into the evolution of Asteraceae family and artemisinin biosynthesis.</title>
        <authorList>
            <person name="Shen Q."/>
            <person name="Zhang L."/>
            <person name="Liao Z."/>
            <person name="Wang S."/>
            <person name="Yan T."/>
            <person name="Shi P."/>
            <person name="Liu M."/>
            <person name="Fu X."/>
            <person name="Pan Q."/>
            <person name="Wang Y."/>
            <person name="Lv Z."/>
            <person name="Lu X."/>
            <person name="Zhang F."/>
            <person name="Jiang W."/>
            <person name="Ma Y."/>
            <person name="Chen M."/>
            <person name="Hao X."/>
            <person name="Li L."/>
            <person name="Tang Y."/>
            <person name="Lv G."/>
            <person name="Zhou Y."/>
            <person name="Sun X."/>
            <person name="Brodelius P.E."/>
            <person name="Rose J.K.C."/>
            <person name="Tang K."/>
        </authorList>
    </citation>
    <scope>NUCLEOTIDE SEQUENCE [LARGE SCALE GENOMIC DNA]</scope>
    <source>
        <strain evidence="12">cv. Huhao1</strain>
        <tissue evidence="11">Leaf</tissue>
    </source>
</reference>
<evidence type="ECO:0000256" key="6">
    <source>
        <dbReference type="ARBA" id="ARBA00023242"/>
    </source>
</evidence>
<gene>
    <name evidence="11" type="ORF">CTI12_AA279650</name>
</gene>
<keyword evidence="7 8" id="KW-0927">Auxin signaling pathway</keyword>
<evidence type="ECO:0000313" key="12">
    <source>
        <dbReference type="Proteomes" id="UP000245207"/>
    </source>
</evidence>
<feature type="domain" description="PB1" evidence="10">
    <location>
        <begin position="178"/>
        <end position="288"/>
    </location>
</feature>
<evidence type="ECO:0000313" key="11">
    <source>
        <dbReference type="EMBL" id="PWA71458.1"/>
    </source>
</evidence>
<organism evidence="11 12">
    <name type="scientific">Artemisia annua</name>
    <name type="common">Sweet wormwood</name>
    <dbReference type="NCBI Taxonomy" id="35608"/>
    <lineage>
        <taxon>Eukaryota</taxon>
        <taxon>Viridiplantae</taxon>
        <taxon>Streptophyta</taxon>
        <taxon>Embryophyta</taxon>
        <taxon>Tracheophyta</taxon>
        <taxon>Spermatophyta</taxon>
        <taxon>Magnoliopsida</taxon>
        <taxon>eudicotyledons</taxon>
        <taxon>Gunneridae</taxon>
        <taxon>Pentapetalae</taxon>
        <taxon>asterids</taxon>
        <taxon>campanulids</taxon>
        <taxon>Asterales</taxon>
        <taxon>Asteraceae</taxon>
        <taxon>Asteroideae</taxon>
        <taxon>Anthemideae</taxon>
        <taxon>Artemisiinae</taxon>
        <taxon>Artemisia</taxon>
    </lineage>
</organism>
<dbReference type="OrthoDB" id="7848332at2759"/>
<dbReference type="PROSITE" id="PS51745">
    <property type="entry name" value="PB1"/>
    <property type="match status" value="1"/>
</dbReference>
<comment type="function">
    <text evidence="8">Aux/IAA proteins are short-lived transcriptional factors that function as repressors of early auxin response genes at low auxin concentrations.</text>
</comment>
<comment type="subcellular location">
    <subcellularLocation>
        <location evidence="1 8">Nucleus</location>
    </subcellularLocation>
</comment>
<sequence length="416" mass="47012">MEKKIERLARITTILKGFIKNKVRLDGFEFIMLSLFSDCTMSPSSVDVNFSLNLKATELRLGLPGSYSPERNTELSLRTSPKIDEKPLFPLFPPQSAVSGSKRGFSDNEGMVRSKLDPSSIQESPSVANDTTQNHSHAANNRNTGPTLKEQVVGWPPIRSSFRKNTIVSGPKAAMVSSLFVKVSMDGAAYLRKVNLSTYYGYQGLTSALEEMFSCFLIGEYESQGDLRNEKQSETKQKHFLRGSEYVVTYVDKDDDWMLLGDVPWDSHVIATFLSLLYTCLNISLDQNIVPDEIKGREIHHSFPMTLFQECYLEDVANYQELHQHKEDHTSQYNTSGTCQHYRGKVEAVDVESTWKFAACVFRMSANASVSVSKDAEQAAKAIRSEFSHRWFILLHSTRPFIFGDHKEVADHAKIF</sequence>
<name>A0A2U1ND93_ARTAN</name>
<keyword evidence="3 8" id="KW-0678">Repressor</keyword>
<comment type="subunit">
    <text evidence="8">Homodimers and heterodimers.</text>
</comment>
<dbReference type="EMBL" id="PKPP01003081">
    <property type="protein sequence ID" value="PWA71458.1"/>
    <property type="molecule type" value="Genomic_DNA"/>
</dbReference>
<dbReference type="AlphaFoldDB" id="A0A2U1ND93"/>
<evidence type="ECO:0000256" key="4">
    <source>
        <dbReference type="ARBA" id="ARBA00023015"/>
    </source>
</evidence>
<proteinExistence type="inferred from homology"/>
<evidence type="ECO:0000256" key="5">
    <source>
        <dbReference type="ARBA" id="ARBA00023163"/>
    </source>
</evidence>
<evidence type="ECO:0000256" key="7">
    <source>
        <dbReference type="ARBA" id="ARBA00023294"/>
    </source>
</evidence>
<keyword evidence="4 8" id="KW-0805">Transcription regulation</keyword>
<dbReference type="GO" id="GO:0006355">
    <property type="term" value="P:regulation of DNA-templated transcription"/>
    <property type="evidence" value="ECO:0007669"/>
    <property type="project" value="InterPro"/>
</dbReference>
<keyword evidence="5 8" id="KW-0804">Transcription</keyword>
<feature type="compositionally biased region" description="Basic and acidic residues" evidence="9">
    <location>
        <begin position="104"/>
        <end position="116"/>
    </location>
</feature>
<dbReference type="PANTHER" id="PTHR31734">
    <property type="entry name" value="AUXIN-RESPONSIVE PROTEIN IAA17"/>
    <property type="match status" value="1"/>
</dbReference>
<dbReference type="PANTHER" id="PTHR31734:SF28">
    <property type="entry name" value="AUXIN-RESPONSIVE PROTEIN IAA13"/>
    <property type="match status" value="1"/>
</dbReference>
<comment type="similarity">
    <text evidence="2 8">Belongs to the Aux/IAA family.</text>
</comment>
<evidence type="ECO:0000256" key="8">
    <source>
        <dbReference type="RuleBase" id="RU004549"/>
    </source>
</evidence>
<dbReference type="InterPro" id="IPR033389">
    <property type="entry name" value="AUX/IAA_dom"/>
</dbReference>
<dbReference type="GO" id="GO:0005634">
    <property type="term" value="C:nucleus"/>
    <property type="evidence" value="ECO:0007669"/>
    <property type="project" value="UniProtKB-SubCell"/>
</dbReference>
<dbReference type="InterPro" id="IPR003311">
    <property type="entry name" value="AUX_IAA"/>
</dbReference>